<evidence type="ECO:0000256" key="2">
    <source>
        <dbReference type="ARBA" id="ARBA00008682"/>
    </source>
</evidence>
<dbReference type="PANTHER" id="PTHR47700">
    <property type="entry name" value="V CHITINASE, PUTATIVE (AFU_ORTHOLOGUE AFUA_6G13720)-RELATED"/>
    <property type="match status" value="1"/>
</dbReference>
<dbReference type="CDD" id="cd02878">
    <property type="entry name" value="GH18_zymocin_alpha"/>
    <property type="match status" value="1"/>
</dbReference>
<evidence type="ECO:0000313" key="15">
    <source>
        <dbReference type="EMBL" id="KAJ5712456.1"/>
    </source>
</evidence>
<evidence type="ECO:0000256" key="12">
    <source>
        <dbReference type="SAM" id="SignalP"/>
    </source>
</evidence>
<keyword evidence="16" id="KW-1185">Reference proteome</keyword>
<dbReference type="Gene3D" id="3.10.50.10">
    <property type="match status" value="1"/>
</dbReference>
<dbReference type="SMART" id="SM00257">
    <property type="entry name" value="LysM"/>
    <property type="match status" value="2"/>
</dbReference>
<evidence type="ECO:0000256" key="5">
    <source>
        <dbReference type="ARBA" id="ARBA00022801"/>
    </source>
</evidence>
<name>A0AAD6MSW2_9EURO</name>
<comment type="catalytic activity">
    <reaction evidence="1">
        <text>Random endo-hydrolysis of N-acetyl-beta-D-glucosaminide (1-&gt;4)-beta-linkages in chitin and chitodextrins.</text>
        <dbReference type="EC" id="3.2.1.14"/>
    </reaction>
</comment>
<dbReference type="InterPro" id="IPR018392">
    <property type="entry name" value="LysM"/>
</dbReference>
<evidence type="ECO:0000256" key="8">
    <source>
        <dbReference type="ARBA" id="ARBA00023277"/>
    </source>
</evidence>
<dbReference type="Proteomes" id="UP001215712">
    <property type="component" value="Unassembled WGS sequence"/>
</dbReference>
<dbReference type="InterPro" id="IPR001223">
    <property type="entry name" value="Glyco_hydro18_cat"/>
</dbReference>
<dbReference type="AlphaFoldDB" id="A0AAD6MSW2"/>
<keyword evidence="4" id="KW-0147">Chitin-binding</keyword>
<dbReference type="InterPro" id="IPR011583">
    <property type="entry name" value="Chitinase_II/V-like_cat"/>
</dbReference>
<reference evidence="15" key="1">
    <citation type="journal article" date="2023" name="IMA Fungus">
        <title>Comparative genomic study of the Penicillium genus elucidates a diverse pangenome and 15 lateral gene transfer events.</title>
        <authorList>
            <person name="Petersen C."/>
            <person name="Sorensen T."/>
            <person name="Nielsen M.R."/>
            <person name="Sondergaard T.E."/>
            <person name="Sorensen J.L."/>
            <person name="Fitzpatrick D.A."/>
            <person name="Frisvad J.C."/>
            <person name="Nielsen K.L."/>
        </authorList>
    </citation>
    <scope>NUCLEOTIDE SEQUENCE</scope>
    <source>
        <strain evidence="15">IBT 17514</strain>
    </source>
</reference>
<organism evidence="15 16">
    <name type="scientific">Penicillium malachiteum</name>
    <dbReference type="NCBI Taxonomy" id="1324776"/>
    <lineage>
        <taxon>Eukaryota</taxon>
        <taxon>Fungi</taxon>
        <taxon>Dikarya</taxon>
        <taxon>Ascomycota</taxon>
        <taxon>Pezizomycotina</taxon>
        <taxon>Eurotiomycetes</taxon>
        <taxon>Eurotiomycetidae</taxon>
        <taxon>Eurotiales</taxon>
        <taxon>Aspergillaceae</taxon>
        <taxon>Penicillium</taxon>
    </lineage>
</organism>
<dbReference type="Pfam" id="PF00704">
    <property type="entry name" value="Glyco_hydro_18"/>
    <property type="match status" value="1"/>
</dbReference>
<feature type="domain" description="LysM" evidence="13">
    <location>
        <begin position="328"/>
        <end position="376"/>
    </location>
</feature>
<dbReference type="EMBL" id="JAQJAN010000013">
    <property type="protein sequence ID" value="KAJ5712456.1"/>
    <property type="molecule type" value="Genomic_DNA"/>
</dbReference>
<gene>
    <name evidence="15" type="ORF">N7493_008924</name>
</gene>
<dbReference type="SUPFAM" id="SSF54106">
    <property type="entry name" value="LysM domain"/>
    <property type="match status" value="2"/>
</dbReference>
<comment type="similarity">
    <text evidence="2">Belongs to the glycosyl hydrolase 18 family. Chitinase class V subfamily.</text>
</comment>
<dbReference type="InterPro" id="IPR001579">
    <property type="entry name" value="Glyco_hydro_18_chit_AS"/>
</dbReference>
<reference evidence="15" key="2">
    <citation type="submission" date="2023-01" db="EMBL/GenBank/DDBJ databases">
        <authorList>
            <person name="Petersen C."/>
        </authorList>
    </citation>
    <scope>NUCLEOTIDE SEQUENCE</scope>
    <source>
        <strain evidence="15">IBT 17514</strain>
    </source>
</reference>
<evidence type="ECO:0000256" key="1">
    <source>
        <dbReference type="ARBA" id="ARBA00000822"/>
    </source>
</evidence>
<evidence type="ECO:0000256" key="4">
    <source>
        <dbReference type="ARBA" id="ARBA00022669"/>
    </source>
</evidence>
<evidence type="ECO:0000256" key="10">
    <source>
        <dbReference type="ARBA" id="ARBA00023326"/>
    </source>
</evidence>
<dbReference type="CDD" id="cd00035">
    <property type="entry name" value="ChtBD1"/>
    <property type="match status" value="1"/>
</dbReference>
<dbReference type="Gene3D" id="3.10.350.10">
    <property type="entry name" value="LysM domain"/>
    <property type="match status" value="2"/>
</dbReference>
<dbReference type="InterPro" id="IPR036779">
    <property type="entry name" value="LysM_dom_sf"/>
</dbReference>
<comment type="caution">
    <text evidence="15">The sequence shown here is derived from an EMBL/GenBank/DDBJ whole genome shotgun (WGS) entry which is preliminary data.</text>
</comment>
<dbReference type="GO" id="GO:0008843">
    <property type="term" value="F:endochitinase activity"/>
    <property type="evidence" value="ECO:0007669"/>
    <property type="project" value="UniProtKB-EC"/>
</dbReference>
<dbReference type="SUPFAM" id="SSF54556">
    <property type="entry name" value="Chitinase insertion domain"/>
    <property type="match status" value="1"/>
</dbReference>
<dbReference type="SUPFAM" id="SSF57016">
    <property type="entry name" value="Plant lectins/antimicrobial peptides"/>
    <property type="match status" value="1"/>
</dbReference>
<accession>A0AAD6MSW2</accession>
<protein>
    <recommendedName>
        <fullName evidence="3">chitinase</fullName>
        <ecNumber evidence="3">3.2.1.14</ecNumber>
    </recommendedName>
</protein>
<dbReference type="InterPro" id="IPR029070">
    <property type="entry name" value="Chitinase_insertion_sf"/>
</dbReference>
<feature type="domain" description="GH18" evidence="14">
    <location>
        <begin position="472"/>
        <end position="830"/>
    </location>
</feature>
<evidence type="ECO:0000256" key="7">
    <source>
        <dbReference type="ARBA" id="ARBA00023026"/>
    </source>
</evidence>
<dbReference type="GO" id="GO:0008061">
    <property type="term" value="F:chitin binding"/>
    <property type="evidence" value="ECO:0007669"/>
    <property type="project" value="UniProtKB-KW"/>
</dbReference>
<keyword evidence="10" id="KW-0624">Polysaccharide degradation</keyword>
<keyword evidence="12" id="KW-0732">Signal</keyword>
<dbReference type="GO" id="GO:0000272">
    <property type="term" value="P:polysaccharide catabolic process"/>
    <property type="evidence" value="ECO:0007669"/>
    <property type="project" value="UniProtKB-KW"/>
</dbReference>
<dbReference type="InterPro" id="IPR017853">
    <property type="entry name" value="GH"/>
</dbReference>
<dbReference type="InterPro" id="IPR036861">
    <property type="entry name" value="Endochitinase-like_sf"/>
</dbReference>
<keyword evidence="6" id="KW-0146">Chitin degradation</keyword>
<dbReference type="PROSITE" id="PS01095">
    <property type="entry name" value="GH18_1"/>
    <property type="match status" value="1"/>
</dbReference>
<evidence type="ECO:0000256" key="3">
    <source>
        <dbReference type="ARBA" id="ARBA00012729"/>
    </source>
</evidence>
<dbReference type="SMART" id="SM00636">
    <property type="entry name" value="Glyco_18"/>
    <property type="match status" value="1"/>
</dbReference>
<keyword evidence="5 11" id="KW-0378">Hydrolase</keyword>
<dbReference type="GO" id="GO:0006032">
    <property type="term" value="P:chitin catabolic process"/>
    <property type="evidence" value="ECO:0007669"/>
    <property type="project" value="UniProtKB-KW"/>
</dbReference>
<dbReference type="PROSITE" id="PS51782">
    <property type="entry name" value="LYSM"/>
    <property type="match status" value="2"/>
</dbReference>
<evidence type="ECO:0000259" key="13">
    <source>
        <dbReference type="PROSITE" id="PS51782"/>
    </source>
</evidence>
<evidence type="ECO:0000256" key="11">
    <source>
        <dbReference type="RuleBase" id="RU000489"/>
    </source>
</evidence>
<dbReference type="SUPFAM" id="SSF51445">
    <property type="entry name" value="(Trans)glycosidases"/>
    <property type="match status" value="1"/>
</dbReference>
<keyword evidence="8" id="KW-0119">Carbohydrate metabolism</keyword>
<dbReference type="Gene3D" id="3.20.20.80">
    <property type="entry name" value="Glycosidases"/>
    <property type="match status" value="1"/>
</dbReference>
<evidence type="ECO:0000256" key="9">
    <source>
        <dbReference type="ARBA" id="ARBA00023295"/>
    </source>
</evidence>
<dbReference type="EC" id="3.2.1.14" evidence="3"/>
<feature type="domain" description="LysM" evidence="13">
    <location>
        <begin position="264"/>
        <end position="309"/>
    </location>
</feature>
<proteinExistence type="inferred from homology"/>
<evidence type="ECO:0000256" key="6">
    <source>
        <dbReference type="ARBA" id="ARBA00023024"/>
    </source>
</evidence>
<evidence type="ECO:0000313" key="16">
    <source>
        <dbReference type="Proteomes" id="UP001215712"/>
    </source>
</evidence>
<feature type="chain" id="PRO_5041913368" description="chitinase" evidence="12">
    <location>
        <begin position="21"/>
        <end position="1234"/>
    </location>
</feature>
<evidence type="ECO:0000259" key="14">
    <source>
        <dbReference type="PROSITE" id="PS51910"/>
    </source>
</evidence>
<dbReference type="Pfam" id="PF01476">
    <property type="entry name" value="LysM"/>
    <property type="match status" value="1"/>
</dbReference>
<dbReference type="PROSITE" id="PS51910">
    <property type="entry name" value="GH18_2"/>
    <property type="match status" value="1"/>
</dbReference>
<keyword evidence="7" id="KW-0843">Virulence</keyword>
<sequence length="1234" mass="133041">MRPQMLAAVAASLLVTHSAALWSPINACPSACAESNDVSTWIPYHSADRLALCNQTMLLDFNIYNPLNDSASHSTIYACTTNSTSGVASSSTSTSAATTTGISSTLELGVWGLTTSTEDDVLSAIQDVQTYLGGLVNDGKFSTIFGYSGKASVGLYIGGRLDPSNAAAAVADEISNYISSEGVYEQMAIQYCGSTSNYIVGLAINTNGDLPAVQDFVESWSHSECVTGFDSSLYVSSSLTVEVGLYKSSTLATRSTLHRRDTCTTAQVVSGDTCTTLVSECGITDTEFYEYNNATDLCSTLAVGQYICCSSGDLPDLTPNAYSNGTCYTYLVESGDSCSALAAAYEITLDDIENYNNNTWGWLGCDDLQAGYDICLSSGDPPFPSAVSGAECGPQVPGTTANGTDYDTWSSLNPCPLNACCDVWGECGVTPEFCTVTESTTGAPGTAANGTNGCIFNCGTAITNDSDAPDEFYSIGYFEAFNVDRSCLTMDASYINTDKYTHIIFAFGIIDSDFSITINQTDQFEQFLALDDVKKIVSFGGWDFSTDADTYMIFREGVTEENRKTLAQNIADFVSDNDLDGVDFDWEYPGEPDIEGIPAGSDDDGTNYLAFLKEVRTLIGDDKTISIAIPASYWYLKAFPIADLNDDVLDFFIFMSYDLHGQWDYGHSTADDGCADGNCLRSHVNLTETGYALSMVTKGGAQTNKLMVGVASYGRSFEMTTANCTGPDCFYTGPDSGATPGRCTATAGYISNAEINEIISENPTVQVLFDSASDSDIIVYNDTQWVGYMTNTTKSTRTTYYQGLNMGGTTEWAVDLERFIESVDDLTIVDLDVDLTDSDQCKSPSSDESSAEASSERNVAAYLDAFFTNLGDGPYEHWERLLFNDSNVNCASYPENVYNCDIPDSSTCSSYEEPAQYWAQFVVANYYAYMIEYGSLFTIADTNMTNQVSALVDAFPVQSGTNVPDTASLMTNFGGAFSLISSAAGGTEDGAVASSLSGVIGGIFSEAGSNVSDDEDSATTDILEKRCLSIITAYFNGVSEALKAMFEDGDISSWDIEGDYDHPIANFFDGRYMFELETSIDLKIESAMNTQLMATLAGTALSAANYYILKNAYTTSSCEDKTSGVVIDDYCYTLEYPGSSWSVASDSTSTDLISSSDLKTLENDYYVNITQLYLNSYECQNTTGTYGGSMVIDILQTSSTLPTCYYNLPVLTYTRARCHMVALKPGVHLYERLL</sequence>
<keyword evidence="9 11" id="KW-0326">Glycosidase</keyword>
<dbReference type="PANTHER" id="PTHR47700:SF2">
    <property type="entry name" value="CHITINASE"/>
    <property type="match status" value="1"/>
</dbReference>
<dbReference type="InterPro" id="IPR053214">
    <property type="entry name" value="LysM12-like"/>
</dbReference>
<feature type="signal peptide" evidence="12">
    <location>
        <begin position="1"/>
        <end position="20"/>
    </location>
</feature>